<dbReference type="EMBL" id="JBANAX010000508">
    <property type="protein sequence ID" value="KAL1206099.1"/>
    <property type="molecule type" value="Genomic_DNA"/>
</dbReference>
<dbReference type="PANTHER" id="PTHR32246:SF20">
    <property type="entry name" value="CALCIUM-DEPENDENT LIPID-BINDING (CALB DOMAIN) FAMILY PROTEIN"/>
    <property type="match status" value="1"/>
</dbReference>
<name>A0ABD1APJ8_CARAN</name>
<feature type="region of interest" description="Disordered" evidence="1">
    <location>
        <begin position="245"/>
        <end position="270"/>
    </location>
</feature>
<sequence length="270" mass="29274">MSSRGRKVEVTISSAKDIKNVNWRNGPNKPYAVVWVDHKYKYSTRVDEDGDTCPTWKETFVIPLPPDNNDDGDKIYIDIVHAGREEDTKPLIGSAHLSLRDVIDDVGFGIPILTTLKLKRPSGRPHGKLDVTVTVREPQYYPAPGSYHAPSYGNTHAPQQPVYEPYVYAPSYGNTHVPPQPVYGEPYGPTQSYGRSGYVYAPEKEKGSKFGGMGTGLAVGAVAGVLGGVALAEGLEAVEDDIAEEAAEKVEDDLDAGDDDFDGGDDDGDF</sequence>
<evidence type="ECO:0000313" key="4">
    <source>
        <dbReference type="Proteomes" id="UP001558713"/>
    </source>
</evidence>
<evidence type="ECO:0000256" key="1">
    <source>
        <dbReference type="SAM" id="MobiDB-lite"/>
    </source>
</evidence>
<dbReference type="SUPFAM" id="SSF49562">
    <property type="entry name" value="C2 domain (Calcium/lipid-binding domain, CaLB)"/>
    <property type="match status" value="1"/>
</dbReference>
<proteinExistence type="predicted"/>
<feature type="domain" description="C2" evidence="2">
    <location>
        <begin position="1"/>
        <end position="112"/>
    </location>
</feature>
<dbReference type="CDD" id="cd04051">
    <property type="entry name" value="C2_SRC2_like"/>
    <property type="match status" value="1"/>
</dbReference>
<gene>
    <name evidence="3" type="ORF">V5N11_005255</name>
</gene>
<evidence type="ECO:0000259" key="2">
    <source>
        <dbReference type="PROSITE" id="PS50004"/>
    </source>
</evidence>
<dbReference type="Proteomes" id="UP001558713">
    <property type="component" value="Unassembled WGS sequence"/>
</dbReference>
<dbReference type="InterPro" id="IPR035892">
    <property type="entry name" value="C2_domain_sf"/>
</dbReference>
<dbReference type="Pfam" id="PF00168">
    <property type="entry name" value="C2"/>
    <property type="match status" value="1"/>
</dbReference>
<dbReference type="PANTHER" id="PTHR32246">
    <property type="entry name" value="INGRESSION PROTEIN FIC1"/>
    <property type="match status" value="1"/>
</dbReference>
<evidence type="ECO:0000313" key="3">
    <source>
        <dbReference type="EMBL" id="KAL1206099.1"/>
    </source>
</evidence>
<protein>
    <recommendedName>
        <fullName evidence="2">C2 domain-containing protein</fullName>
    </recommendedName>
</protein>
<dbReference type="SMART" id="SM00239">
    <property type="entry name" value="C2"/>
    <property type="match status" value="1"/>
</dbReference>
<dbReference type="PROSITE" id="PS50004">
    <property type="entry name" value="C2"/>
    <property type="match status" value="1"/>
</dbReference>
<keyword evidence="4" id="KW-1185">Reference proteome</keyword>
<dbReference type="InterPro" id="IPR000008">
    <property type="entry name" value="C2_dom"/>
</dbReference>
<dbReference type="AlphaFoldDB" id="A0ABD1APJ8"/>
<accession>A0ABD1APJ8</accession>
<reference evidence="3 4" key="1">
    <citation type="submission" date="2024-04" db="EMBL/GenBank/DDBJ databases">
        <title>Genome assembly C_amara_ONT_v2.</title>
        <authorList>
            <person name="Yant L."/>
            <person name="Moore C."/>
            <person name="Slenker M."/>
        </authorList>
    </citation>
    <scope>NUCLEOTIDE SEQUENCE [LARGE SCALE GENOMIC DNA]</scope>
    <source>
        <tissue evidence="3">Leaf</tissue>
    </source>
</reference>
<dbReference type="Gene3D" id="2.60.40.150">
    <property type="entry name" value="C2 domain"/>
    <property type="match status" value="1"/>
</dbReference>
<dbReference type="InterPro" id="IPR044750">
    <property type="entry name" value="C2_SRC2/BAP"/>
</dbReference>
<comment type="caution">
    <text evidence="3">The sequence shown here is derived from an EMBL/GenBank/DDBJ whole genome shotgun (WGS) entry which is preliminary data.</text>
</comment>
<organism evidence="3 4">
    <name type="scientific">Cardamine amara subsp. amara</name>
    <dbReference type="NCBI Taxonomy" id="228776"/>
    <lineage>
        <taxon>Eukaryota</taxon>
        <taxon>Viridiplantae</taxon>
        <taxon>Streptophyta</taxon>
        <taxon>Embryophyta</taxon>
        <taxon>Tracheophyta</taxon>
        <taxon>Spermatophyta</taxon>
        <taxon>Magnoliopsida</taxon>
        <taxon>eudicotyledons</taxon>
        <taxon>Gunneridae</taxon>
        <taxon>Pentapetalae</taxon>
        <taxon>rosids</taxon>
        <taxon>malvids</taxon>
        <taxon>Brassicales</taxon>
        <taxon>Brassicaceae</taxon>
        <taxon>Cardamineae</taxon>
        <taxon>Cardamine</taxon>
    </lineage>
</organism>